<dbReference type="InterPro" id="IPR034058">
    <property type="entry name" value="TagA/B/C/D_pept_dom"/>
</dbReference>
<evidence type="ECO:0000256" key="9">
    <source>
        <dbReference type="SAM" id="Phobius"/>
    </source>
</evidence>
<reference evidence="12 13" key="1">
    <citation type="journal article" date="2014" name="Genome Biol. Evol.">
        <title>The secreted proteins of Achlya hypogyna and Thraustotheca clavata identify the ancestral oomycete secretome and reveal gene acquisitions by horizontal gene transfer.</title>
        <authorList>
            <person name="Misner I."/>
            <person name="Blouin N."/>
            <person name="Leonard G."/>
            <person name="Richards T.A."/>
            <person name="Lane C.E."/>
        </authorList>
    </citation>
    <scope>NUCLEOTIDE SEQUENCE [LARGE SCALE GENOMIC DNA]</scope>
    <source>
        <strain evidence="12 13">ATCC 48635</strain>
    </source>
</reference>
<feature type="active site" description="Charge relay system" evidence="7">
    <location>
        <position position="336"/>
    </location>
</feature>
<dbReference type="InterPro" id="IPR015500">
    <property type="entry name" value="Peptidase_S8_subtilisin-rel"/>
</dbReference>
<proteinExistence type="inferred from homology"/>
<dbReference type="InterPro" id="IPR022398">
    <property type="entry name" value="Peptidase_S8_His-AS"/>
</dbReference>
<feature type="signal peptide" evidence="10">
    <location>
        <begin position="1"/>
        <end position="17"/>
    </location>
</feature>
<feature type="active site" description="Charge relay system" evidence="7">
    <location>
        <position position="384"/>
    </location>
</feature>
<dbReference type="PROSITE" id="PS51892">
    <property type="entry name" value="SUBTILASE"/>
    <property type="match status" value="1"/>
</dbReference>
<organism evidence="12 13">
    <name type="scientific">Achlya hypogyna</name>
    <name type="common">Oomycete</name>
    <name type="synonym">Protoachlya hypogyna</name>
    <dbReference type="NCBI Taxonomy" id="1202772"/>
    <lineage>
        <taxon>Eukaryota</taxon>
        <taxon>Sar</taxon>
        <taxon>Stramenopiles</taxon>
        <taxon>Oomycota</taxon>
        <taxon>Saprolegniomycetes</taxon>
        <taxon>Saprolegniales</taxon>
        <taxon>Achlyaceae</taxon>
        <taxon>Achlya</taxon>
    </lineage>
</organism>
<feature type="domain" description="Peptidase S8/S53" evidence="11">
    <location>
        <begin position="327"/>
        <end position="673"/>
    </location>
</feature>
<dbReference type="InterPro" id="IPR023828">
    <property type="entry name" value="Peptidase_S8_Ser-AS"/>
</dbReference>
<dbReference type="Pfam" id="PF00082">
    <property type="entry name" value="Peptidase_S8"/>
    <property type="match status" value="1"/>
</dbReference>
<comment type="caution">
    <text evidence="12">The sequence shown here is derived from an EMBL/GenBank/DDBJ whole genome shotgun (WGS) entry which is preliminary data.</text>
</comment>
<keyword evidence="4 7" id="KW-0720">Serine protease</keyword>
<keyword evidence="9" id="KW-1133">Transmembrane helix</keyword>
<evidence type="ECO:0000259" key="11">
    <source>
        <dbReference type="Pfam" id="PF00082"/>
    </source>
</evidence>
<gene>
    <name evidence="12" type="ORF">ACHHYP_07758</name>
</gene>
<dbReference type="PRINTS" id="PR00723">
    <property type="entry name" value="SUBTILISIN"/>
</dbReference>
<dbReference type="InterPro" id="IPR051048">
    <property type="entry name" value="Peptidase_S8/S53_subtilisin"/>
</dbReference>
<comment type="catalytic activity">
    <reaction evidence="5">
        <text>Hydrolysis of proteins with broad specificity for peptide bonds, and a preference for a large uncharged residue in P1. Hydrolyzes peptide amides.</text>
        <dbReference type="EC" id="3.4.21.62"/>
    </reaction>
</comment>
<dbReference type="STRING" id="1202772.A0A1V9ZM38"/>
<feature type="chain" id="PRO_5013071353" description="subtilisin" evidence="10">
    <location>
        <begin position="18"/>
        <end position="945"/>
    </location>
</feature>
<dbReference type="CDD" id="cd04842">
    <property type="entry name" value="Peptidases_S8_Kp43_protease"/>
    <property type="match status" value="1"/>
</dbReference>
<dbReference type="InterPro" id="IPR036852">
    <property type="entry name" value="Peptidase_S8/S53_dom_sf"/>
</dbReference>
<dbReference type="PANTHER" id="PTHR43399:SF4">
    <property type="entry name" value="CELL WALL-ASSOCIATED PROTEASE"/>
    <property type="match status" value="1"/>
</dbReference>
<dbReference type="Gene3D" id="3.40.50.200">
    <property type="entry name" value="Peptidase S8/S53 domain"/>
    <property type="match status" value="1"/>
</dbReference>
<dbReference type="SUPFAM" id="SSF52743">
    <property type="entry name" value="Subtilisin-like"/>
    <property type="match status" value="1"/>
</dbReference>
<evidence type="ECO:0000256" key="8">
    <source>
        <dbReference type="SAM" id="MobiDB-lite"/>
    </source>
</evidence>
<keyword evidence="2 7" id="KW-0645">Protease</keyword>
<dbReference type="Gene3D" id="2.60.120.380">
    <property type="match status" value="1"/>
</dbReference>
<evidence type="ECO:0000256" key="7">
    <source>
        <dbReference type="PROSITE-ProRule" id="PRU01240"/>
    </source>
</evidence>
<dbReference type="PROSITE" id="PS00138">
    <property type="entry name" value="SUBTILASE_SER"/>
    <property type="match status" value="1"/>
</dbReference>
<protein>
    <recommendedName>
        <fullName evidence="6">subtilisin</fullName>
        <ecNumber evidence="6">3.4.21.62</ecNumber>
    </recommendedName>
</protein>
<dbReference type="EC" id="3.4.21.62" evidence="6"/>
<feature type="active site" description="Charge relay system" evidence="7">
    <location>
        <position position="588"/>
    </location>
</feature>
<evidence type="ECO:0000313" key="12">
    <source>
        <dbReference type="EMBL" id="OQR98850.1"/>
    </source>
</evidence>
<dbReference type="PROSITE" id="PS00137">
    <property type="entry name" value="SUBTILASE_HIS"/>
    <property type="match status" value="1"/>
</dbReference>
<keyword evidence="10" id="KW-0732">Signal</keyword>
<dbReference type="EMBL" id="JNBR01000078">
    <property type="protein sequence ID" value="OQR98850.1"/>
    <property type="molecule type" value="Genomic_DNA"/>
</dbReference>
<comment type="similarity">
    <text evidence="1 7">Belongs to the peptidase S8 family.</text>
</comment>
<dbReference type="GO" id="GO:0004252">
    <property type="term" value="F:serine-type endopeptidase activity"/>
    <property type="evidence" value="ECO:0007669"/>
    <property type="project" value="UniProtKB-UniRule"/>
</dbReference>
<keyword evidence="9" id="KW-0812">Transmembrane</keyword>
<feature type="region of interest" description="Disordered" evidence="8">
    <location>
        <begin position="826"/>
        <end position="850"/>
    </location>
</feature>
<evidence type="ECO:0000256" key="2">
    <source>
        <dbReference type="ARBA" id="ARBA00022670"/>
    </source>
</evidence>
<dbReference type="Proteomes" id="UP000243579">
    <property type="component" value="Unassembled WGS sequence"/>
</dbReference>
<evidence type="ECO:0000256" key="6">
    <source>
        <dbReference type="ARBA" id="ARBA00023619"/>
    </source>
</evidence>
<dbReference type="PANTHER" id="PTHR43399">
    <property type="entry name" value="SUBTILISIN-RELATED"/>
    <property type="match status" value="1"/>
</dbReference>
<sequence>MLRRVLVAALGVAVAVGLPQEPAPLEFTSVSAWCDFHCSPYTVQRDVECGRCGDGRALKEAAPIDFISCQAANLSVQLSIGTEGMSFASFLDDFTAAVDSMVNGDNPVLGACHLAALAPTTAPTHPAAVVPTLVKITRCDHEVDCFPRIKAILGDDTFLRLISRSNGVDDGSTVVLVHTNSTQAAALNALDCTFRVLPLPPLMKLGPFARSVGAVVTSAPAMEIGFLRAVTPEALADLNAQLAVATGINNLLSLLTPTSAYVTSLGNFQVWSRVVIFLSSQDAVLFLTAYSPVRHYSEPMPPILRRLDAQANIVVGVAEAQSRGITGNNVTVGITDTGLYLDHDQFDQPGARPFGRIVPTNRKVVSYEAYGDKWDQSETVTCGHGTHVAGILLGSSLSKAQPDLGIARSAKVAFMDIGTQSPACANVAGINCPVSLQTPSDVGDLLRNQVRAGAKIFSFSWGTDGDDYSQQARDLDAYVYANPETLIVVAVGNAGDEGPRSISSPAGAKNVLSVGASMNTVASLAATLDCPAIFNPNSVASFSSIGPTSDGRLKPDLVVPGQILTSAQSLASGTTTKTAQVCPLQGTSQATPVAAGMAVLVYEWLRDGWWKAGTYDPSFGLASIPASLIKALLVHSSGGLKKRIGPLKGLVTCQFVEQTATDLAYPDANQGYGLPQLSNIAAFGTTTPKVFFLPNNTMAPPTVRHGGLHTYSFTVRPAQTFRVTLVWTDPPGSVAATKQLQNNLDLSVVIPGNAAAVFYPISTRTGPDSVNNVEVVDVSYDALAKLQPGASGPITVQAQIKGTSVLVTSSQAYSLVASSSADDASIPSAGSSGAAPASGNGGTPLSGQQSAATTGFEWKTWMTIVVGVVGAVIVALFLALVCRQQRAPASAAFVRTTTPREMAGYPRAMPQPLMQAPPERCPFCPFVSPDPARLVHHVENVHPEV</sequence>
<dbReference type="OrthoDB" id="69992at2759"/>
<name>A0A1V9ZM38_ACHHY</name>
<feature type="transmembrane region" description="Helical" evidence="9">
    <location>
        <begin position="861"/>
        <end position="881"/>
    </location>
</feature>
<keyword evidence="13" id="KW-1185">Reference proteome</keyword>
<evidence type="ECO:0000256" key="4">
    <source>
        <dbReference type="ARBA" id="ARBA00022825"/>
    </source>
</evidence>
<keyword evidence="3 7" id="KW-0378">Hydrolase</keyword>
<keyword evidence="9" id="KW-0472">Membrane</keyword>
<evidence type="ECO:0000256" key="10">
    <source>
        <dbReference type="SAM" id="SignalP"/>
    </source>
</evidence>
<accession>A0A1V9ZM38</accession>
<evidence type="ECO:0000256" key="5">
    <source>
        <dbReference type="ARBA" id="ARBA00023529"/>
    </source>
</evidence>
<evidence type="ECO:0000256" key="1">
    <source>
        <dbReference type="ARBA" id="ARBA00011073"/>
    </source>
</evidence>
<dbReference type="AlphaFoldDB" id="A0A1V9ZM38"/>
<feature type="compositionally biased region" description="Low complexity" evidence="8">
    <location>
        <begin position="826"/>
        <end position="838"/>
    </location>
</feature>
<dbReference type="GO" id="GO:0006508">
    <property type="term" value="P:proteolysis"/>
    <property type="evidence" value="ECO:0007669"/>
    <property type="project" value="UniProtKB-KW"/>
</dbReference>
<evidence type="ECO:0000313" key="13">
    <source>
        <dbReference type="Proteomes" id="UP000243579"/>
    </source>
</evidence>
<evidence type="ECO:0000256" key="3">
    <source>
        <dbReference type="ARBA" id="ARBA00022801"/>
    </source>
</evidence>
<dbReference type="InterPro" id="IPR000209">
    <property type="entry name" value="Peptidase_S8/S53_dom"/>
</dbReference>